<dbReference type="AlphaFoldDB" id="A0A506PHW0"/>
<organism evidence="1 2">
    <name type="scientific">Paucihalobacter ruber</name>
    <dbReference type="NCBI Taxonomy" id="2567861"/>
    <lineage>
        <taxon>Bacteria</taxon>
        <taxon>Pseudomonadati</taxon>
        <taxon>Bacteroidota</taxon>
        <taxon>Flavobacteriia</taxon>
        <taxon>Flavobacteriales</taxon>
        <taxon>Flavobacteriaceae</taxon>
        <taxon>Paucihalobacter</taxon>
    </lineage>
</organism>
<proteinExistence type="predicted"/>
<dbReference type="InterPro" id="IPR015003">
    <property type="entry name" value="DUF1853"/>
</dbReference>
<keyword evidence="2" id="KW-1185">Reference proteome</keyword>
<protein>
    <submittedName>
        <fullName evidence="1">DUF1853 family protein</fullName>
    </submittedName>
</protein>
<evidence type="ECO:0000313" key="2">
    <source>
        <dbReference type="Proteomes" id="UP000317332"/>
    </source>
</evidence>
<comment type="caution">
    <text evidence="1">The sequence shown here is derived from an EMBL/GenBank/DDBJ whole genome shotgun (WGS) entry which is preliminary data.</text>
</comment>
<accession>A0A506PHW0</accession>
<reference evidence="1 2" key="1">
    <citation type="submission" date="2019-06" db="EMBL/GenBank/DDBJ databases">
        <title>Flavobacteriaceae Paucihalobacterium erythroidium CWB-1, complete genome.</title>
        <authorList>
            <person name="Wu S."/>
        </authorList>
    </citation>
    <scope>NUCLEOTIDE SEQUENCE [LARGE SCALE GENOMIC DNA]</scope>
    <source>
        <strain evidence="1 2">CWB-1</strain>
    </source>
</reference>
<name>A0A506PHW0_9FLAO</name>
<gene>
    <name evidence="1" type="ORF">FJ651_10140</name>
</gene>
<dbReference type="Proteomes" id="UP000317332">
    <property type="component" value="Unassembled WGS sequence"/>
</dbReference>
<evidence type="ECO:0000313" key="1">
    <source>
        <dbReference type="EMBL" id="TPV33436.1"/>
    </source>
</evidence>
<dbReference type="EMBL" id="VHIQ01000004">
    <property type="protein sequence ID" value="TPV33436.1"/>
    <property type="molecule type" value="Genomic_DNA"/>
</dbReference>
<dbReference type="Pfam" id="PF08907">
    <property type="entry name" value="DUF1853"/>
    <property type="match status" value="1"/>
</dbReference>
<dbReference type="OrthoDB" id="1466769at2"/>
<sequence length="297" mass="34406">MLFIPKFESGNVIFILLSLNLLISSITKSKTINLQLQNQGYQQTPILWEGALYYGLTSIDLTNTIETKFEDDIPNGLRLGKRVEYFALSNLSQQSQIEVIANNIQIQRNKITLGEIDALLMINNQPVHLEIVYKFYLFDNNFGEGLKAWIGPNRKDSLIEKLNRLKNHQLPLLYQPETVDVLVENNIDVAAIEQKVLFKAQLYLPEDFELTNFDGLNKDCVAGRFIHCDELVKFQDCKMYIPTKHNWLVIPHVNVDWLTFDKANTSILDLINKQFSPLVWVKQPTGVIKKYFVTWWQ</sequence>